<evidence type="ECO:0000259" key="1">
    <source>
        <dbReference type="Pfam" id="PF05057"/>
    </source>
</evidence>
<reference evidence="2" key="1">
    <citation type="journal article" date="2022" name="Int. J. Mol. Sci.">
        <title>Draft Genome of Tanacetum Coccineum: Genomic Comparison of Closely Related Tanacetum-Family Plants.</title>
        <authorList>
            <person name="Yamashiro T."/>
            <person name="Shiraishi A."/>
            <person name="Nakayama K."/>
            <person name="Satake H."/>
        </authorList>
    </citation>
    <scope>NUCLEOTIDE SEQUENCE</scope>
</reference>
<comment type="caution">
    <text evidence="2">The sequence shown here is derived from an EMBL/GenBank/DDBJ whole genome shotgun (WGS) entry which is preliminary data.</text>
</comment>
<feature type="domain" description="DUF676" evidence="1">
    <location>
        <begin position="28"/>
        <end position="66"/>
    </location>
</feature>
<sequence length="778" mass="88891">MKSDDICSSETVTGGENVFSYQPYDVSSADHLVVMVNGILGSSEDWRFAAEQFVKSLPDRVFVHRKDQFCHISFISSHELAFIMSSMLSSDTCYVTSLRLGSEKNAASQTLDGVDVMGERLSQEVLEVIKKKPNLRKISFVAHSVGGLVARYAIGRLYRPPREKTEEMSAESFEEEKATIGGLVPMNFITVATPHLGSRGHKQVPFLFGVSALEKVAVLVIHWIFRRTGQHLFLTDNDEGKPPLLKRMLEDSGDCYFMSALRSFHRRVAYANVGYDHIVGWRTSSIRRNIELPKWEDSVSEKYPHVVYEERCKACDPEQDLTKDDNTDDVEEELVTGLSRVSWEKVDVSFHNSRSRFAAHCVIQMDLTGYEVPRVLVTCRRRQIFNDENVPLYYQINNDLSIPFGREEFCLVTGLRFGVQNWAEYDTKKRIPFRRRFDAIGLCCLGILQLVILGVESRRVVPDWMLRLANDRIAWDKYPWGSYVVAQHIISICGYTWAFKTWILESYRVTATTFFDRYNRYPRVAAWNKKKGRFLGPMAIRFFEGNMPAARLTPDDNEARSDWWISSKAYFDGLIGEVERMPAQSATQYWQPGTSSQHDSYYSFGRVPSHMGWQNLQTTIETHDDVAAIFDQGKKANFSPLNLGGAFEDDNVEENNLTFLGSQFTGNFLMYENVDPSKGAPDMHRLPYDTPIGWLSGEHMNSWMELCIRRRDADANWTVAYTSTISVHPENNRFIIPTDQHVIGTLDGTTRRIQPGMMLIGNKASSARCEDTRECGYD</sequence>
<reference evidence="2" key="2">
    <citation type="submission" date="2022-01" db="EMBL/GenBank/DDBJ databases">
        <authorList>
            <person name="Yamashiro T."/>
            <person name="Shiraishi A."/>
            <person name="Satake H."/>
            <person name="Nakayama K."/>
        </authorList>
    </citation>
    <scope>NUCLEOTIDE SEQUENCE</scope>
</reference>
<evidence type="ECO:0000313" key="3">
    <source>
        <dbReference type="Proteomes" id="UP001151760"/>
    </source>
</evidence>
<keyword evidence="3" id="KW-1185">Reference proteome</keyword>
<dbReference type="InterPro" id="IPR044294">
    <property type="entry name" value="Lipase-like"/>
</dbReference>
<dbReference type="PANTHER" id="PTHR12482:SF14">
    <property type="entry name" value="LIPASE YOR059C ISOFORM X1"/>
    <property type="match status" value="1"/>
</dbReference>
<organism evidence="2 3">
    <name type="scientific">Tanacetum coccineum</name>
    <dbReference type="NCBI Taxonomy" id="301880"/>
    <lineage>
        <taxon>Eukaryota</taxon>
        <taxon>Viridiplantae</taxon>
        <taxon>Streptophyta</taxon>
        <taxon>Embryophyta</taxon>
        <taxon>Tracheophyta</taxon>
        <taxon>Spermatophyta</taxon>
        <taxon>Magnoliopsida</taxon>
        <taxon>eudicotyledons</taxon>
        <taxon>Gunneridae</taxon>
        <taxon>Pentapetalae</taxon>
        <taxon>asterids</taxon>
        <taxon>campanulids</taxon>
        <taxon>Asterales</taxon>
        <taxon>Asteraceae</taxon>
        <taxon>Asteroideae</taxon>
        <taxon>Anthemideae</taxon>
        <taxon>Anthemidinae</taxon>
        <taxon>Tanacetum</taxon>
    </lineage>
</organism>
<feature type="domain" description="DUF676" evidence="1">
    <location>
        <begin position="79"/>
        <end position="283"/>
    </location>
</feature>
<dbReference type="PANTHER" id="PTHR12482">
    <property type="entry name" value="LIPASE ROG1-RELATED-RELATED"/>
    <property type="match status" value="1"/>
</dbReference>
<protein>
    <submittedName>
        <fullName evidence="2">Lipase ROG1</fullName>
    </submittedName>
</protein>
<name>A0ABQ4XW27_9ASTR</name>
<evidence type="ECO:0000313" key="2">
    <source>
        <dbReference type="EMBL" id="GJS69187.1"/>
    </source>
</evidence>
<accession>A0ABQ4XW27</accession>
<gene>
    <name evidence="2" type="ORF">Tco_0702028</name>
</gene>
<dbReference type="Gene3D" id="3.40.50.1820">
    <property type="entry name" value="alpha/beta hydrolase"/>
    <property type="match status" value="1"/>
</dbReference>
<proteinExistence type="predicted"/>
<dbReference type="EMBL" id="BQNB010009845">
    <property type="protein sequence ID" value="GJS69187.1"/>
    <property type="molecule type" value="Genomic_DNA"/>
</dbReference>
<dbReference type="InterPro" id="IPR029058">
    <property type="entry name" value="AB_hydrolase_fold"/>
</dbReference>
<dbReference type="Proteomes" id="UP001151760">
    <property type="component" value="Unassembled WGS sequence"/>
</dbReference>
<dbReference type="Pfam" id="PF05057">
    <property type="entry name" value="DUF676"/>
    <property type="match status" value="2"/>
</dbReference>
<dbReference type="SUPFAM" id="SSF53474">
    <property type="entry name" value="alpha/beta-Hydrolases"/>
    <property type="match status" value="1"/>
</dbReference>
<dbReference type="InterPro" id="IPR007751">
    <property type="entry name" value="DUF676_lipase-like"/>
</dbReference>